<proteinExistence type="predicted"/>
<accession>A0A7I4XZR1</accession>
<evidence type="ECO:0000313" key="1">
    <source>
        <dbReference type="Proteomes" id="UP000025227"/>
    </source>
</evidence>
<name>A0A7I4XZR1_HAECO</name>
<dbReference type="WBParaSite" id="HCON_00025090-00001">
    <property type="protein sequence ID" value="HCON_00025090-00001"/>
    <property type="gene ID" value="HCON_00025090"/>
</dbReference>
<keyword evidence="1" id="KW-1185">Reference proteome</keyword>
<dbReference type="Proteomes" id="UP000025227">
    <property type="component" value="Unplaced"/>
</dbReference>
<reference evidence="2" key="1">
    <citation type="submission" date="2020-12" db="UniProtKB">
        <authorList>
            <consortium name="WormBaseParasite"/>
        </authorList>
    </citation>
    <scope>IDENTIFICATION</scope>
    <source>
        <strain evidence="2">MHco3</strain>
    </source>
</reference>
<organism evidence="1 2">
    <name type="scientific">Haemonchus contortus</name>
    <name type="common">Barber pole worm</name>
    <dbReference type="NCBI Taxonomy" id="6289"/>
    <lineage>
        <taxon>Eukaryota</taxon>
        <taxon>Metazoa</taxon>
        <taxon>Ecdysozoa</taxon>
        <taxon>Nematoda</taxon>
        <taxon>Chromadorea</taxon>
        <taxon>Rhabditida</taxon>
        <taxon>Rhabditina</taxon>
        <taxon>Rhabditomorpha</taxon>
        <taxon>Strongyloidea</taxon>
        <taxon>Trichostrongylidae</taxon>
        <taxon>Haemonchus</taxon>
    </lineage>
</organism>
<sequence length="135" mass="15722">MEKVIYNFYSELFDSHVYLPTYRLRQEGYVVQSVLPFEFRHVITSMINDTVPCPDMIKAENLKSLPPVIVKTLAQLFTRYPSECKVTTSWKPRKTVLLYKNGDPDDIGNYRHLCLRFATYYTNSSHESSLTGLTE</sequence>
<dbReference type="AlphaFoldDB" id="A0A7I4XZR1"/>
<protein>
    <submittedName>
        <fullName evidence="2">PAZ domain-containing protein</fullName>
    </submittedName>
</protein>
<evidence type="ECO:0000313" key="2">
    <source>
        <dbReference type="WBParaSite" id="HCON_00025090-00001"/>
    </source>
</evidence>